<sequence length="401" mass="45409">MNLYRSFGNLLEAWVTEGSPYPDSEWLGNNAEDSVTPSSDMGTNLRSESVDSGVETASSDMSFLATSSSVLTDNTDLFMPQSEGVTPASNSESPLLSSHVPSSSSSSSPRPIRAEKESSAFHLKVEQALQRIDSKCLKDNPKPLTVDEVLRRRPRASSLPKRHTPGLVRGQRSESSSLRRTANTSVPVRQMSEMLRRPQSMRCDKQRHESCAVEQTTELSPGLCYLEQVCKTLEEIARRQMHSRGLQFEMDALWEHEDMQAADTCQSDCIAAEEEPYSCQRFEKAENQRSSSERQRRKHGHFRQRSASDTTIATLHLKKLSTASRGQHLSTHDLLEKEEEQHEKQSTKEEPNNRSWRLKIGSLRREQSALSDTKSQQMQSPEKKSTRRRLSQLFKRRGKAQ</sequence>
<reference evidence="3" key="1">
    <citation type="submission" date="2025-08" db="UniProtKB">
        <authorList>
            <consortium name="RefSeq"/>
        </authorList>
    </citation>
    <scope>IDENTIFICATION</scope>
</reference>
<feature type="region of interest" description="Disordered" evidence="1">
    <location>
        <begin position="335"/>
        <end position="401"/>
    </location>
</feature>
<dbReference type="InParanoid" id="A0A6P7J8F1"/>
<feature type="compositionally biased region" description="Polar residues" evidence="1">
    <location>
        <begin position="31"/>
        <end position="47"/>
    </location>
</feature>
<feature type="compositionally biased region" description="Polar residues" evidence="1">
    <location>
        <begin position="173"/>
        <end position="185"/>
    </location>
</feature>
<dbReference type="OrthoDB" id="8727472at2759"/>
<feature type="compositionally biased region" description="Basic residues" evidence="1">
    <location>
        <begin position="385"/>
        <end position="401"/>
    </location>
</feature>
<dbReference type="FunCoup" id="A0A6P7J8F1">
    <property type="interactions" value="1014"/>
</dbReference>
<dbReference type="Proteomes" id="UP000515145">
    <property type="component" value="Chromosome 12"/>
</dbReference>
<dbReference type="RefSeq" id="XP_028273054.1">
    <property type="nucleotide sequence ID" value="XM_028417253.1"/>
</dbReference>
<proteinExistence type="predicted"/>
<evidence type="ECO:0000313" key="3">
    <source>
        <dbReference type="RefSeq" id="XP_028273054.1"/>
    </source>
</evidence>
<feature type="compositionally biased region" description="Basic and acidic residues" evidence="1">
    <location>
        <begin position="281"/>
        <end position="294"/>
    </location>
</feature>
<feature type="compositionally biased region" description="Basic residues" evidence="1">
    <location>
        <begin position="152"/>
        <end position="164"/>
    </location>
</feature>
<dbReference type="GeneID" id="114443325"/>
<protein>
    <submittedName>
        <fullName evidence="3">Uncharacterized protein LOC114443325</fullName>
    </submittedName>
</protein>
<feature type="region of interest" description="Disordered" evidence="1">
    <location>
        <begin position="21"/>
        <end position="58"/>
    </location>
</feature>
<organism evidence="2 3">
    <name type="scientific">Parambassis ranga</name>
    <name type="common">Indian glassy fish</name>
    <dbReference type="NCBI Taxonomy" id="210632"/>
    <lineage>
        <taxon>Eukaryota</taxon>
        <taxon>Metazoa</taxon>
        <taxon>Chordata</taxon>
        <taxon>Craniata</taxon>
        <taxon>Vertebrata</taxon>
        <taxon>Euteleostomi</taxon>
        <taxon>Actinopterygii</taxon>
        <taxon>Neopterygii</taxon>
        <taxon>Teleostei</taxon>
        <taxon>Neoteleostei</taxon>
        <taxon>Acanthomorphata</taxon>
        <taxon>Ovalentaria</taxon>
        <taxon>Ambassidae</taxon>
        <taxon>Parambassis</taxon>
    </lineage>
</organism>
<accession>A0A6P7J8F1</accession>
<keyword evidence="2" id="KW-1185">Reference proteome</keyword>
<feature type="compositionally biased region" description="Polar residues" evidence="1">
    <location>
        <begin position="368"/>
        <end position="380"/>
    </location>
</feature>
<feature type="region of interest" description="Disordered" evidence="1">
    <location>
        <begin position="77"/>
        <end position="119"/>
    </location>
</feature>
<feature type="compositionally biased region" description="Basic and acidic residues" evidence="1">
    <location>
        <begin position="335"/>
        <end position="352"/>
    </location>
</feature>
<dbReference type="AlphaFoldDB" id="A0A6P7J8F1"/>
<feature type="region of interest" description="Disordered" evidence="1">
    <location>
        <begin position="281"/>
        <end position="310"/>
    </location>
</feature>
<evidence type="ECO:0000313" key="2">
    <source>
        <dbReference type="Proteomes" id="UP000515145"/>
    </source>
</evidence>
<feature type="region of interest" description="Disordered" evidence="1">
    <location>
        <begin position="134"/>
        <end position="185"/>
    </location>
</feature>
<gene>
    <name evidence="3" type="primary">LOC114443325</name>
</gene>
<feature type="compositionally biased region" description="Basic residues" evidence="1">
    <location>
        <begin position="295"/>
        <end position="304"/>
    </location>
</feature>
<evidence type="ECO:0000256" key="1">
    <source>
        <dbReference type="SAM" id="MobiDB-lite"/>
    </source>
</evidence>
<feature type="compositionally biased region" description="Low complexity" evidence="1">
    <location>
        <begin position="91"/>
        <end position="111"/>
    </location>
</feature>
<name>A0A6P7J8F1_9TELE</name>